<name>A0A9Q1KWR1_9CARY</name>
<evidence type="ECO:0000313" key="2">
    <source>
        <dbReference type="EMBL" id="KAJ8450002.1"/>
    </source>
</evidence>
<gene>
    <name evidence="2" type="ORF">Cgig2_029364</name>
</gene>
<feature type="transmembrane region" description="Helical" evidence="1">
    <location>
        <begin position="592"/>
        <end position="609"/>
    </location>
</feature>
<feature type="transmembrane region" description="Helical" evidence="1">
    <location>
        <begin position="192"/>
        <end position="212"/>
    </location>
</feature>
<keyword evidence="3" id="KW-1185">Reference proteome</keyword>
<keyword evidence="1" id="KW-0472">Membrane</keyword>
<dbReference type="InterPro" id="IPR008390">
    <property type="entry name" value="AWPM-19"/>
</dbReference>
<sequence>MATLRLGAMCLLQLNFYMYVVVLGISAWAMNRIIDHGIGKGENSATPYFVLFSLLAGTVGTAACSFGLHHINSWGPHSLPAASASASMAWSLTVLALGFASKHIRLHTNNAKLKTVEAMIIILSGTMLLYILTIHGAVKIKMANGQLRPAASFLLFLNFCMYVVVLGICGWAMNRIINYGSVGAGQNAATPYFIIFSLIAGAVGAVSCLFGLNHVKSWGPESLPAAAAAAAIAWSLTILALGFASKHIRLHTHKNIGGVHHYPEWNNAFVHGCHSWGDQEDQLKWRREENCSLSCHFRVHKMANGSMKPAASLLLVLNFCMYVVLLGIGGWAMNRAIDHGFVIDAGFQLPAHFSPIYFPMGNAATGFFVMFALLAGVFGAASCISGFYHLQSSRAPESLPSVVTFAILAWTLTVLAMGFACKEIELEFRNARLVTMEAFSIAASLLLALNFCMYVVILGIGGWAMNRAIDHGFVIGPGLHLPAHFAPIFFPMGNAATGFFVMFALLAGVLGAASCISGFNHIRSQAPESLPAAVTSAVLAWTLTVLAMGWVIHLSLISEVELNSPKLTVLTRFGCKEIELQFRNARLVTMEAFSIILSATQLLYVAALYNP</sequence>
<feature type="transmembrane region" description="Helical" evidence="1">
    <location>
        <begin position="48"/>
        <end position="69"/>
    </location>
</feature>
<feature type="transmembrane region" description="Helical" evidence="1">
    <location>
        <begin position="6"/>
        <end position="28"/>
    </location>
</feature>
<dbReference type="Pfam" id="PF05512">
    <property type="entry name" value="AWPM-19"/>
    <property type="match status" value="5"/>
</dbReference>
<dbReference type="AlphaFoldDB" id="A0A9Q1KWR1"/>
<feature type="transmembrane region" description="Helical" evidence="1">
    <location>
        <begin position="120"/>
        <end position="138"/>
    </location>
</feature>
<keyword evidence="1" id="KW-1133">Transmembrane helix</keyword>
<accession>A0A9Q1KWR1</accession>
<dbReference type="PANTHER" id="PTHR33294:SF6">
    <property type="entry name" value="AWPM-19-LIKE FAMILY PROTEIN"/>
    <property type="match status" value="1"/>
</dbReference>
<dbReference type="Proteomes" id="UP001153076">
    <property type="component" value="Unassembled WGS sequence"/>
</dbReference>
<feature type="transmembrane region" description="Helical" evidence="1">
    <location>
        <begin position="402"/>
        <end position="420"/>
    </location>
</feature>
<evidence type="ECO:0000256" key="1">
    <source>
        <dbReference type="SAM" id="Phobius"/>
    </source>
</evidence>
<feature type="transmembrane region" description="Helical" evidence="1">
    <location>
        <begin position="367"/>
        <end position="390"/>
    </location>
</feature>
<feature type="transmembrane region" description="Helical" evidence="1">
    <location>
        <begin position="150"/>
        <end position="172"/>
    </location>
</feature>
<dbReference type="OrthoDB" id="631515at2759"/>
<proteinExistence type="predicted"/>
<feature type="transmembrane region" description="Helical" evidence="1">
    <location>
        <begin position="224"/>
        <end position="244"/>
    </location>
</feature>
<comment type="caution">
    <text evidence="2">The sequence shown here is derived from an EMBL/GenBank/DDBJ whole genome shotgun (WGS) entry which is preliminary data.</text>
</comment>
<feature type="transmembrane region" description="Helical" evidence="1">
    <location>
        <begin position="310"/>
        <end position="332"/>
    </location>
</feature>
<evidence type="ECO:0000313" key="3">
    <source>
        <dbReference type="Proteomes" id="UP001153076"/>
    </source>
</evidence>
<keyword evidence="1" id="KW-0812">Transmembrane</keyword>
<dbReference type="EMBL" id="JAKOGI010000018">
    <property type="protein sequence ID" value="KAJ8450002.1"/>
    <property type="molecule type" value="Genomic_DNA"/>
</dbReference>
<feature type="transmembrane region" description="Helical" evidence="1">
    <location>
        <begin position="496"/>
        <end position="519"/>
    </location>
</feature>
<reference evidence="2" key="1">
    <citation type="submission" date="2022-04" db="EMBL/GenBank/DDBJ databases">
        <title>Carnegiea gigantea Genome sequencing and assembly v2.</title>
        <authorList>
            <person name="Copetti D."/>
            <person name="Sanderson M.J."/>
            <person name="Burquez A."/>
            <person name="Wojciechowski M.F."/>
        </authorList>
    </citation>
    <scope>NUCLEOTIDE SEQUENCE</scope>
    <source>
        <strain evidence="2">SGP5-SGP5p</strain>
        <tissue evidence="2">Aerial part</tissue>
    </source>
</reference>
<organism evidence="2 3">
    <name type="scientific">Carnegiea gigantea</name>
    <dbReference type="NCBI Taxonomy" id="171969"/>
    <lineage>
        <taxon>Eukaryota</taxon>
        <taxon>Viridiplantae</taxon>
        <taxon>Streptophyta</taxon>
        <taxon>Embryophyta</taxon>
        <taxon>Tracheophyta</taxon>
        <taxon>Spermatophyta</taxon>
        <taxon>Magnoliopsida</taxon>
        <taxon>eudicotyledons</taxon>
        <taxon>Gunneridae</taxon>
        <taxon>Pentapetalae</taxon>
        <taxon>Caryophyllales</taxon>
        <taxon>Cactineae</taxon>
        <taxon>Cactaceae</taxon>
        <taxon>Cactoideae</taxon>
        <taxon>Echinocereeae</taxon>
        <taxon>Carnegiea</taxon>
    </lineage>
</organism>
<dbReference type="PANTHER" id="PTHR33294">
    <property type="entry name" value="AWPM-19-LIKE FAMILY PROTEIN"/>
    <property type="match status" value="1"/>
</dbReference>
<protein>
    <submittedName>
        <fullName evidence="2">Uncharacterized protein</fullName>
    </submittedName>
</protein>
<feature type="transmembrane region" description="Helical" evidence="1">
    <location>
        <begin position="531"/>
        <end position="552"/>
    </location>
</feature>
<feature type="transmembrane region" description="Helical" evidence="1">
    <location>
        <begin position="440"/>
        <end position="460"/>
    </location>
</feature>
<feature type="transmembrane region" description="Helical" evidence="1">
    <location>
        <begin position="81"/>
        <end position="100"/>
    </location>
</feature>